<gene>
    <name evidence="2" type="ORF">A5683_25315</name>
</gene>
<feature type="compositionally biased region" description="Basic and acidic residues" evidence="1">
    <location>
        <begin position="30"/>
        <end position="61"/>
    </location>
</feature>
<feature type="region of interest" description="Disordered" evidence="1">
    <location>
        <begin position="1"/>
        <end position="61"/>
    </location>
</feature>
<proteinExistence type="predicted"/>
<name>A0A1A2T9T6_MYCNT</name>
<dbReference type="Proteomes" id="UP000092389">
    <property type="component" value="Unassembled WGS sequence"/>
</dbReference>
<accession>A0A1A2T9T6</accession>
<dbReference type="AlphaFoldDB" id="A0A1A2T9T6"/>
<sequence length="61" mass="6700">MAGIADAGASVRVHAEMGARGTSERGSSSRCEKEEEGQCRRLDKHDPSEPQRQCHDLFEIS</sequence>
<dbReference type="EMBL" id="LZJU01000116">
    <property type="protein sequence ID" value="OBH73141.1"/>
    <property type="molecule type" value="Genomic_DNA"/>
</dbReference>
<comment type="caution">
    <text evidence="2">The sequence shown here is derived from an EMBL/GenBank/DDBJ whole genome shotgun (WGS) entry which is preliminary data.</text>
</comment>
<reference evidence="2 3" key="1">
    <citation type="submission" date="2016-06" db="EMBL/GenBank/DDBJ databases">
        <authorList>
            <person name="Kjaerup R.B."/>
            <person name="Dalgaard T.S."/>
            <person name="Juul-Madsen H.R."/>
        </authorList>
    </citation>
    <scope>NUCLEOTIDE SEQUENCE [LARGE SCALE GENOMIC DNA]</scope>
    <source>
        <strain evidence="2 3">E152</strain>
    </source>
</reference>
<organism evidence="2 3">
    <name type="scientific">Mycobacterium mantenii</name>
    <dbReference type="NCBI Taxonomy" id="560555"/>
    <lineage>
        <taxon>Bacteria</taxon>
        <taxon>Bacillati</taxon>
        <taxon>Actinomycetota</taxon>
        <taxon>Actinomycetes</taxon>
        <taxon>Mycobacteriales</taxon>
        <taxon>Mycobacteriaceae</taxon>
        <taxon>Mycobacterium</taxon>
        <taxon>Mycobacterium avium complex (MAC)</taxon>
    </lineage>
</organism>
<evidence type="ECO:0000313" key="3">
    <source>
        <dbReference type="Proteomes" id="UP000092389"/>
    </source>
</evidence>
<evidence type="ECO:0000313" key="2">
    <source>
        <dbReference type="EMBL" id="OBH73141.1"/>
    </source>
</evidence>
<protein>
    <submittedName>
        <fullName evidence="2">Uncharacterized protein</fullName>
    </submittedName>
</protein>
<evidence type="ECO:0000256" key="1">
    <source>
        <dbReference type="SAM" id="MobiDB-lite"/>
    </source>
</evidence>